<dbReference type="EMBL" id="AP024849">
    <property type="protein sequence ID" value="BCZ48992.1"/>
    <property type="molecule type" value="Genomic_DNA"/>
</dbReference>
<accession>A0ABN6J7I2</accession>
<proteinExistence type="predicted"/>
<evidence type="ECO:0000313" key="2">
    <source>
        <dbReference type="Proteomes" id="UP000824633"/>
    </source>
</evidence>
<reference evidence="2" key="1">
    <citation type="submission" date="2021-07" db="EMBL/GenBank/DDBJ databases">
        <title>Complete genome sequencing of a Clostridium isolate.</title>
        <authorList>
            <person name="Ueki A."/>
            <person name="Tonouchi A."/>
        </authorList>
    </citation>
    <scope>NUCLEOTIDE SEQUENCE [LARGE SCALE GENOMIC DNA]</scope>
    <source>
        <strain evidence="2">C5S11</strain>
    </source>
</reference>
<evidence type="ECO:0008006" key="3">
    <source>
        <dbReference type="Google" id="ProtNLM"/>
    </source>
</evidence>
<name>A0ABN6J7I2_9CLOT</name>
<evidence type="ECO:0000313" key="1">
    <source>
        <dbReference type="EMBL" id="BCZ48992.1"/>
    </source>
</evidence>
<keyword evidence="2" id="KW-1185">Reference proteome</keyword>
<dbReference type="Proteomes" id="UP000824633">
    <property type="component" value="Chromosome"/>
</dbReference>
<organism evidence="1 2">
    <name type="scientific">Clostridium gelidum</name>
    <dbReference type="NCBI Taxonomy" id="704125"/>
    <lineage>
        <taxon>Bacteria</taxon>
        <taxon>Bacillati</taxon>
        <taxon>Bacillota</taxon>
        <taxon>Clostridia</taxon>
        <taxon>Eubacteriales</taxon>
        <taxon>Clostridiaceae</taxon>
        <taxon>Clostridium</taxon>
    </lineage>
</organism>
<sequence length="380" mass="44447">MATKLYNSHLSKIIFECNEYYILDTYISLVAISSEVNSKYLIQTFTSSKADLIALVRRNLNVSYKTVFNCVNKLIEKSILAFDNILDSWILVNMENMTKAKDNLKSDLNSEDYLGLTEGTGDKEFSLTAATRYEAIGLTGYTHIRSFFFTPEFRNMKAREKRLMIYMSELSDSKASKFHDGFSMNLLKLNSGWMKVLKTKCKYYAKYTIDKMLIKYSEIFKDNSETERLKDLSPKKNTNFKFYFECAAINTKTQEDDYIELVKLNNPKEYNLVMEKIKFAEITLTKKLVMHLVRAIANLKEWFLKERITQLIVNKYRAIQIHKSRENIKSLPAYAAAVVRSVVNEYKRFKTNIILHNVSNYEVGEYFMEYASEKEAYKAY</sequence>
<protein>
    <recommendedName>
        <fullName evidence="3">Replication initiation protein</fullName>
    </recommendedName>
</protein>
<gene>
    <name evidence="1" type="ORF">psyc5s11_50590</name>
</gene>
<dbReference type="RefSeq" id="WP_224035211.1">
    <property type="nucleotide sequence ID" value="NZ_AP024849.1"/>
</dbReference>